<organism evidence="4 5">
    <name type="scientific">Cytospora leucostoma</name>
    <dbReference type="NCBI Taxonomy" id="1230097"/>
    <lineage>
        <taxon>Eukaryota</taxon>
        <taxon>Fungi</taxon>
        <taxon>Dikarya</taxon>
        <taxon>Ascomycota</taxon>
        <taxon>Pezizomycotina</taxon>
        <taxon>Sordariomycetes</taxon>
        <taxon>Sordariomycetidae</taxon>
        <taxon>Diaporthales</taxon>
        <taxon>Cytosporaceae</taxon>
        <taxon>Cytospora</taxon>
    </lineage>
</organism>
<evidence type="ECO:0000256" key="1">
    <source>
        <dbReference type="ARBA" id="ARBA00023002"/>
    </source>
</evidence>
<feature type="compositionally biased region" description="Pro residues" evidence="2">
    <location>
        <begin position="140"/>
        <end position="154"/>
    </location>
</feature>
<dbReference type="SMART" id="SM00822">
    <property type="entry name" value="PKS_KR"/>
    <property type="match status" value="1"/>
</dbReference>
<dbReference type="InterPro" id="IPR002347">
    <property type="entry name" value="SDR_fam"/>
</dbReference>
<dbReference type="AlphaFoldDB" id="A0A423VPF3"/>
<dbReference type="Pfam" id="PF00106">
    <property type="entry name" value="adh_short"/>
    <property type="match status" value="2"/>
</dbReference>
<evidence type="ECO:0000313" key="4">
    <source>
        <dbReference type="EMBL" id="ROV92810.1"/>
    </source>
</evidence>
<dbReference type="PRINTS" id="PR00081">
    <property type="entry name" value="GDHRDH"/>
</dbReference>
<name>A0A423VPF3_9PEZI</name>
<feature type="domain" description="Ketoreductase" evidence="3">
    <location>
        <begin position="6"/>
        <end position="223"/>
    </location>
</feature>
<dbReference type="InterPro" id="IPR036291">
    <property type="entry name" value="NAD(P)-bd_dom_sf"/>
</dbReference>
<feature type="region of interest" description="Disordered" evidence="2">
    <location>
        <begin position="135"/>
        <end position="168"/>
    </location>
</feature>
<dbReference type="InParanoid" id="A0A423VPF3"/>
<dbReference type="OrthoDB" id="3819888at2759"/>
<dbReference type="InterPro" id="IPR057326">
    <property type="entry name" value="KR_dom"/>
</dbReference>
<keyword evidence="5" id="KW-1185">Reference proteome</keyword>
<dbReference type="STRING" id="1230097.A0A423VPF3"/>
<proteinExistence type="predicted"/>
<keyword evidence="1" id="KW-0560">Oxidoreductase</keyword>
<accession>A0A423VPF3</accession>
<dbReference type="Proteomes" id="UP000285146">
    <property type="component" value="Unassembled WGS sequence"/>
</dbReference>
<dbReference type="PANTHER" id="PTHR43658:SF8">
    <property type="entry name" value="17-BETA-HYDROXYSTEROID DEHYDROGENASE 14-RELATED"/>
    <property type="match status" value="1"/>
</dbReference>
<comment type="caution">
    <text evidence="4">The sequence shown here is derived from an EMBL/GenBank/DDBJ whole genome shotgun (WGS) entry which is preliminary data.</text>
</comment>
<reference evidence="4 5" key="1">
    <citation type="submission" date="2015-09" db="EMBL/GenBank/DDBJ databases">
        <title>Host preference determinants of Valsa canker pathogens revealed by comparative genomics.</title>
        <authorList>
            <person name="Yin Z."/>
            <person name="Huang L."/>
        </authorList>
    </citation>
    <scope>NUCLEOTIDE SEQUENCE [LARGE SCALE GENOMIC DNA]</scope>
    <source>
        <strain evidence="4 5">SXYLt</strain>
    </source>
</reference>
<evidence type="ECO:0000259" key="3">
    <source>
        <dbReference type="SMART" id="SM00822"/>
    </source>
</evidence>
<dbReference type="Gene3D" id="3.40.50.720">
    <property type="entry name" value="NAD(P)-binding Rossmann-like Domain"/>
    <property type="match status" value="1"/>
</dbReference>
<evidence type="ECO:0000313" key="5">
    <source>
        <dbReference type="Proteomes" id="UP000285146"/>
    </source>
</evidence>
<evidence type="ECO:0000256" key="2">
    <source>
        <dbReference type="SAM" id="MobiDB-lite"/>
    </source>
</evidence>
<protein>
    <recommendedName>
        <fullName evidence="3">Ketoreductase domain-containing protein</fullName>
    </recommendedName>
</protein>
<dbReference type="PANTHER" id="PTHR43658">
    <property type="entry name" value="SHORT-CHAIN DEHYDROGENASE/REDUCTASE"/>
    <property type="match status" value="1"/>
</dbReference>
<dbReference type="GO" id="GO:0016491">
    <property type="term" value="F:oxidoreductase activity"/>
    <property type="evidence" value="ECO:0007669"/>
    <property type="project" value="UniProtKB-KW"/>
</dbReference>
<dbReference type="SUPFAM" id="SSF51735">
    <property type="entry name" value="NAD(P)-binding Rossmann-fold domains"/>
    <property type="match status" value="1"/>
</dbReference>
<dbReference type="EMBL" id="LKEB01000083">
    <property type="protein sequence ID" value="ROV92810.1"/>
    <property type="molecule type" value="Genomic_DNA"/>
</dbReference>
<gene>
    <name evidence="4" type="ORF">VPNG_09115</name>
</gene>
<sequence>MKISGRTFVISGGASGLGRATAIDLSRHGGNMSILDLNEDAGAELATQLGGESRARFFAVDVTDTESIAAAVAGTAEWVSQTGKPLGGIIPAAGVGNPGLILDSKQRPIPLQSLDLVLDINLRGTLDVIRQFLPHLARSPPHPPSSSSPSPSPPTSQEEHGAENANRDNEHGVIVMVSSAAAFDGQMGQTAYAASKGAVASMTLPLTRDLSRFGIRVVTVAPGTFETPMTGLLSGKVRAGLERAMEFPRRGGTGAEFAALVRHAVENVMLNGCVIRLDGGSRMPSRL</sequence>
<feature type="compositionally biased region" description="Basic and acidic residues" evidence="2">
    <location>
        <begin position="157"/>
        <end position="168"/>
    </location>
</feature>